<dbReference type="EMBL" id="KV746214">
    <property type="protein sequence ID" value="OCK72897.1"/>
    <property type="molecule type" value="Genomic_DNA"/>
</dbReference>
<feature type="transmembrane region" description="Helical" evidence="1">
    <location>
        <begin position="7"/>
        <end position="28"/>
    </location>
</feature>
<dbReference type="Proteomes" id="UP000250266">
    <property type="component" value="Unassembled WGS sequence"/>
</dbReference>
<keyword evidence="3" id="KW-1185">Reference proteome</keyword>
<keyword evidence="1" id="KW-0472">Membrane</keyword>
<evidence type="ECO:0000313" key="3">
    <source>
        <dbReference type="Proteomes" id="UP000250266"/>
    </source>
</evidence>
<organism evidence="2 3">
    <name type="scientific">Lepidopterella palustris CBS 459.81</name>
    <dbReference type="NCBI Taxonomy" id="1314670"/>
    <lineage>
        <taxon>Eukaryota</taxon>
        <taxon>Fungi</taxon>
        <taxon>Dikarya</taxon>
        <taxon>Ascomycota</taxon>
        <taxon>Pezizomycotina</taxon>
        <taxon>Dothideomycetes</taxon>
        <taxon>Pleosporomycetidae</taxon>
        <taxon>Mytilinidiales</taxon>
        <taxon>Argynnaceae</taxon>
        <taxon>Lepidopterella</taxon>
    </lineage>
</organism>
<proteinExistence type="predicted"/>
<accession>A0A8E2DWC0</accession>
<feature type="transmembrane region" description="Helical" evidence="1">
    <location>
        <begin position="201"/>
        <end position="220"/>
    </location>
</feature>
<keyword evidence="1" id="KW-1133">Transmembrane helix</keyword>
<feature type="transmembrane region" description="Helical" evidence="1">
    <location>
        <begin position="167"/>
        <end position="189"/>
    </location>
</feature>
<sequence length="313" mass="34224">MASPREWAYYGFVLSVFLNMAITFALLLSCSGVGARHLFFVRIDVTHTLNILSPYILPNGTVTTTPDSYYDTPPIEAWRRVFALDKLPDAYRIGIGGFCREYVKPRNNIWGTCWGTTTYNATALSIRAVISHDLAQHNTSAISRETWARLFASAGVASSAHLAKASVALLMTSCFGSFCTCLMTCMTIGKDHKVFSFMLRAYLLTGLLNLAAAIVCWYQFVHWADQSGLKNPAEQGSAMGLCWALAGISLVAGISTLVFSCVIWPPSFGYRRSCESDHEMMARTRPEYYWVSGIGGDGDGWDYGGDGGGDGGD</sequence>
<reference evidence="2 3" key="1">
    <citation type="journal article" date="2016" name="Nat. Commun.">
        <title>Ectomycorrhizal ecology is imprinted in the genome of the dominant symbiotic fungus Cenococcum geophilum.</title>
        <authorList>
            <consortium name="DOE Joint Genome Institute"/>
            <person name="Peter M."/>
            <person name="Kohler A."/>
            <person name="Ohm R.A."/>
            <person name="Kuo A."/>
            <person name="Krutzmann J."/>
            <person name="Morin E."/>
            <person name="Arend M."/>
            <person name="Barry K.W."/>
            <person name="Binder M."/>
            <person name="Choi C."/>
            <person name="Clum A."/>
            <person name="Copeland A."/>
            <person name="Grisel N."/>
            <person name="Haridas S."/>
            <person name="Kipfer T."/>
            <person name="LaButti K."/>
            <person name="Lindquist E."/>
            <person name="Lipzen A."/>
            <person name="Maire R."/>
            <person name="Meier B."/>
            <person name="Mihaltcheva S."/>
            <person name="Molinier V."/>
            <person name="Murat C."/>
            <person name="Poggeler S."/>
            <person name="Quandt C.A."/>
            <person name="Sperisen C."/>
            <person name="Tritt A."/>
            <person name="Tisserant E."/>
            <person name="Crous P.W."/>
            <person name="Henrissat B."/>
            <person name="Nehls U."/>
            <person name="Egli S."/>
            <person name="Spatafora J.W."/>
            <person name="Grigoriev I.V."/>
            <person name="Martin F.M."/>
        </authorList>
    </citation>
    <scope>NUCLEOTIDE SEQUENCE [LARGE SCALE GENOMIC DNA]</scope>
    <source>
        <strain evidence="2 3">CBS 459.81</strain>
    </source>
</reference>
<keyword evidence="1" id="KW-0812">Transmembrane</keyword>
<name>A0A8E2DWC0_9PEZI</name>
<evidence type="ECO:0000313" key="2">
    <source>
        <dbReference type="EMBL" id="OCK72897.1"/>
    </source>
</evidence>
<gene>
    <name evidence="2" type="ORF">K432DRAFT_430840</name>
</gene>
<feature type="transmembrane region" description="Helical" evidence="1">
    <location>
        <begin position="240"/>
        <end position="264"/>
    </location>
</feature>
<protein>
    <submittedName>
        <fullName evidence="2">Uncharacterized protein</fullName>
    </submittedName>
</protein>
<dbReference type="AlphaFoldDB" id="A0A8E2DWC0"/>
<evidence type="ECO:0000256" key="1">
    <source>
        <dbReference type="SAM" id="Phobius"/>
    </source>
</evidence>
<dbReference type="PROSITE" id="PS51257">
    <property type="entry name" value="PROKAR_LIPOPROTEIN"/>
    <property type="match status" value="1"/>
</dbReference>